<dbReference type="InterPro" id="IPR036188">
    <property type="entry name" value="FAD/NAD-bd_sf"/>
</dbReference>
<dbReference type="OrthoDB" id="9790035at2"/>
<dbReference type="SUPFAM" id="SSF51905">
    <property type="entry name" value="FAD/NAD(P)-binding domain"/>
    <property type="match status" value="1"/>
</dbReference>
<reference evidence="1 2" key="1">
    <citation type="journal article" date="2014" name="Genome Announc.">
        <title>Draft Genome Sequence of the Antitrypanosomally Active Sponge-Associated Bacterium Actinokineospora sp. Strain EG49.</title>
        <authorList>
            <person name="Harjes J."/>
            <person name="Ryu T."/>
            <person name="Abdelmohsen U.R."/>
            <person name="Moitinho-Silva L."/>
            <person name="Horn H."/>
            <person name="Ravasi T."/>
            <person name="Hentschel U."/>
        </authorList>
    </citation>
    <scope>NUCLEOTIDE SEQUENCE [LARGE SCALE GENOMIC DNA]</scope>
    <source>
        <strain evidence="1 2">EG49</strain>
    </source>
</reference>
<evidence type="ECO:0000313" key="2">
    <source>
        <dbReference type="Proteomes" id="UP000019277"/>
    </source>
</evidence>
<dbReference type="PANTHER" id="PTHR43422">
    <property type="entry name" value="THIAMINE THIAZOLE SYNTHASE"/>
    <property type="match status" value="1"/>
</dbReference>
<keyword evidence="2" id="KW-1185">Reference proteome</keyword>
<sequence length="437" mass="46928">MSRALVVGGSVAGLLAARVLDEWFDDVHLVEADELPAGAGPRTGIAHGDQLHVLLTMAQELLDGWFPGIVDRVAADGTVRCGAGEARMLVDGVARPPAPGLVPLPVRRWLLESHLRREVLPRPGVRLFRERVVGLLADAGRVHGVRLASGREITGVDLVVDASGRGTRIGEWLRGIGHRPPPKRRLNLDLGYATALFHRSPDQRLDDLGMVHSIRSVDWAPPGVGVLAPVAPDRWVCGISGYGADRPTADPAEFRRRCLREPAPAFAELVRRCAPAGPVAVHRFPHALRRDFHLAEDFPAGLVAVGDTVVSCNPVYGQGVPSAALHAGALHAWLRAGAGGDLDSADFFARLRVLADAVWQVAAIEDTRLPHVTGDRPRGLRALHAVSGLVSRAARTDDVVAREFTDVVNMRSHPSALSRPGILGRAVLAEARSRFTR</sequence>
<organism evidence="1 2">
    <name type="scientific">Actinokineospora spheciospongiae</name>
    <dbReference type="NCBI Taxonomy" id="909613"/>
    <lineage>
        <taxon>Bacteria</taxon>
        <taxon>Bacillati</taxon>
        <taxon>Actinomycetota</taxon>
        <taxon>Actinomycetes</taxon>
        <taxon>Pseudonocardiales</taxon>
        <taxon>Pseudonocardiaceae</taxon>
        <taxon>Actinokineospora</taxon>
    </lineage>
</organism>
<dbReference type="AlphaFoldDB" id="W7J635"/>
<dbReference type="Proteomes" id="UP000019277">
    <property type="component" value="Unassembled WGS sequence"/>
</dbReference>
<gene>
    <name evidence="1" type="ORF">UO65_3152</name>
</gene>
<evidence type="ECO:0000313" key="1">
    <source>
        <dbReference type="EMBL" id="EWC61549.1"/>
    </source>
</evidence>
<dbReference type="EMBL" id="AYXG01000106">
    <property type="protein sequence ID" value="EWC61549.1"/>
    <property type="molecule type" value="Genomic_DNA"/>
</dbReference>
<accession>W7J635</accession>
<dbReference type="RefSeq" id="WP_035283142.1">
    <property type="nucleotide sequence ID" value="NZ_AYXG01000106.1"/>
</dbReference>
<proteinExistence type="predicted"/>
<dbReference type="eggNOG" id="COG0644">
    <property type="taxonomic scope" value="Bacteria"/>
</dbReference>
<name>W7J635_9PSEU</name>
<protein>
    <submittedName>
        <fullName evidence="1">Putative secreted protein</fullName>
    </submittedName>
</protein>
<dbReference type="Gene3D" id="3.50.50.60">
    <property type="entry name" value="FAD/NAD(P)-binding domain"/>
    <property type="match status" value="1"/>
</dbReference>
<comment type="caution">
    <text evidence="1">The sequence shown here is derived from an EMBL/GenBank/DDBJ whole genome shotgun (WGS) entry which is preliminary data.</text>
</comment>
<dbReference type="PANTHER" id="PTHR43422:SF3">
    <property type="entry name" value="THIAMINE THIAZOLE SYNTHASE"/>
    <property type="match status" value="1"/>
</dbReference>
<dbReference type="STRING" id="909613.UO65_3152"/>